<dbReference type="PANTHER" id="PTHR43744">
    <property type="entry name" value="ABC TRANSPORTER PERMEASE PROTEIN MG189-RELATED-RELATED"/>
    <property type="match status" value="1"/>
</dbReference>
<name>A0AAV3USE4_9EURY</name>
<reference evidence="9 10" key="1">
    <citation type="journal article" date="2019" name="Int. J. Syst. Evol. Microbiol.">
        <title>The Global Catalogue of Microorganisms (GCM) 10K type strain sequencing project: providing services to taxonomists for standard genome sequencing and annotation.</title>
        <authorList>
            <consortium name="The Broad Institute Genomics Platform"/>
            <consortium name="The Broad Institute Genome Sequencing Center for Infectious Disease"/>
            <person name="Wu L."/>
            <person name="Ma J."/>
        </authorList>
    </citation>
    <scope>NUCLEOTIDE SEQUENCE [LARGE SCALE GENOMIC DNA]</scope>
    <source>
        <strain evidence="9 10">JCM 17504</strain>
    </source>
</reference>
<evidence type="ECO:0000256" key="7">
    <source>
        <dbReference type="RuleBase" id="RU363032"/>
    </source>
</evidence>
<comment type="caution">
    <text evidence="9">The sequence shown here is derived from an EMBL/GenBank/DDBJ whole genome shotgun (WGS) entry which is preliminary data.</text>
</comment>
<evidence type="ECO:0000256" key="3">
    <source>
        <dbReference type="ARBA" id="ARBA00022475"/>
    </source>
</evidence>
<dbReference type="EMBL" id="BAABKX010000030">
    <property type="protein sequence ID" value="GAA5066386.1"/>
    <property type="molecule type" value="Genomic_DNA"/>
</dbReference>
<evidence type="ECO:0000256" key="2">
    <source>
        <dbReference type="ARBA" id="ARBA00022448"/>
    </source>
</evidence>
<dbReference type="CDD" id="cd06261">
    <property type="entry name" value="TM_PBP2"/>
    <property type="match status" value="1"/>
</dbReference>
<feature type="transmembrane region" description="Helical" evidence="7">
    <location>
        <begin position="153"/>
        <end position="171"/>
    </location>
</feature>
<feature type="transmembrane region" description="Helical" evidence="7">
    <location>
        <begin position="252"/>
        <end position="271"/>
    </location>
</feature>
<dbReference type="Pfam" id="PF00528">
    <property type="entry name" value="BPD_transp_1"/>
    <property type="match status" value="1"/>
</dbReference>
<dbReference type="GO" id="GO:0055085">
    <property type="term" value="P:transmembrane transport"/>
    <property type="evidence" value="ECO:0007669"/>
    <property type="project" value="InterPro"/>
</dbReference>
<dbReference type="AlphaFoldDB" id="A0AAV3USE4"/>
<sequence length="286" mass="31510">MSNSTVSRISGISNDNMLRTIAIHVGLYGVALLFVLPYLYMISLSLQPESIAISSTPHFIPPEITFANYSELISSSMIIPWVINTFVVATVATVLVLIVDSMIAFSLTRLDWPGQSVLLSIIVASFLVPFYVNLVPLFIIVADLGLVSDLLGVILPAVANPLGVFLLYQFFRDIPDEYDEAARLDGFSSFQIYTRIILPISKPILSALAIFVFVFNWNQFVWPVVVLQSQSSFTLPLGLVVLRDTFTFQPGLIMASGVIAALPLFILFLLLQDRIIEAVKFQGTTG</sequence>
<dbReference type="GeneID" id="68617438"/>
<dbReference type="InterPro" id="IPR035906">
    <property type="entry name" value="MetI-like_sf"/>
</dbReference>
<keyword evidence="6 7" id="KW-0472">Membrane</keyword>
<dbReference type="RefSeq" id="WP_227779267.1">
    <property type="nucleotide sequence ID" value="NZ_BAABKX010000030.1"/>
</dbReference>
<evidence type="ECO:0000256" key="6">
    <source>
        <dbReference type="ARBA" id="ARBA00023136"/>
    </source>
</evidence>
<keyword evidence="3" id="KW-1003">Cell membrane</keyword>
<evidence type="ECO:0000256" key="1">
    <source>
        <dbReference type="ARBA" id="ARBA00004651"/>
    </source>
</evidence>
<keyword evidence="5 7" id="KW-1133">Transmembrane helix</keyword>
<evidence type="ECO:0000259" key="8">
    <source>
        <dbReference type="PROSITE" id="PS50928"/>
    </source>
</evidence>
<feature type="transmembrane region" description="Helical" evidence="7">
    <location>
        <begin position="21"/>
        <end position="40"/>
    </location>
</feature>
<dbReference type="Proteomes" id="UP001501729">
    <property type="component" value="Unassembled WGS sequence"/>
</dbReference>
<accession>A0AAV3USE4</accession>
<comment type="similarity">
    <text evidence="7">Belongs to the binding-protein-dependent transport system permease family.</text>
</comment>
<feature type="transmembrane region" description="Helical" evidence="7">
    <location>
        <begin position="78"/>
        <end position="105"/>
    </location>
</feature>
<keyword evidence="4 7" id="KW-0812">Transmembrane</keyword>
<gene>
    <name evidence="9" type="ORF">GCM10025751_58230</name>
</gene>
<dbReference type="PROSITE" id="PS50928">
    <property type="entry name" value="ABC_TM1"/>
    <property type="match status" value="1"/>
</dbReference>
<feature type="transmembrane region" description="Helical" evidence="7">
    <location>
        <begin position="117"/>
        <end position="141"/>
    </location>
</feature>
<organism evidence="9 10">
    <name type="scientific">Haladaptatus pallidirubidus</name>
    <dbReference type="NCBI Taxonomy" id="1008152"/>
    <lineage>
        <taxon>Archaea</taxon>
        <taxon>Methanobacteriati</taxon>
        <taxon>Methanobacteriota</taxon>
        <taxon>Stenosarchaea group</taxon>
        <taxon>Halobacteria</taxon>
        <taxon>Halobacteriales</taxon>
        <taxon>Haladaptataceae</taxon>
        <taxon>Haladaptatus</taxon>
    </lineage>
</organism>
<dbReference type="GO" id="GO:0005886">
    <property type="term" value="C:plasma membrane"/>
    <property type="evidence" value="ECO:0007669"/>
    <property type="project" value="UniProtKB-SubCell"/>
</dbReference>
<protein>
    <submittedName>
        <fullName evidence="9">Carbohydrate ABC transporter permease</fullName>
    </submittedName>
</protein>
<evidence type="ECO:0000313" key="10">
    <source>
        <dbReference type="Proteomes" id="UP001501729"/>
    </source>
</evidence>
<feature type="domain" description="ABC transmembrane type-1" evidence="8">
    <location>
        <begin position="82"/>
        <end position="271"/>
    </location>
</feature>
<proteinExistence type="inferred from homology"/>
<keyword evidence="2 7" id="KW-0813">Transport</keyword>
<dbReference type="Gene3D" id="1.10.3720.10">
    <property type="entry name" value="MetI-like"/>
    <property type="match status" value="1"/>
</dbReference>
<keyword evidence="10" id="KW-1185">Reference proteome</keyword>
<evidence type="ECO:0000313" key="9">
    <source>
        <dbReference type="EMBL" id="GAA5066386.1"/>
    </source>
</evidence>
<comment type="subcellular location">
    <subcellularLocation>
        <location evidence="1 7">Cell membrane</location>
        <topology evidence="1 7">Multi-pass membrane protein</topology>
    </subcellularLocation>
</comment>
<evidence type="ECO:0000256" key="4">
    <source>
        <dbReference type="ARBA" id="ARBA00022692"/>
    </source>
</evidence>
<dbReference type="PANTHER" id="PTHR43744:SF12">
    <property type="entry name" value="ABC TRANSPORTER PERMEASE PROTEIN MG189-RELATED"/>
    <property type="match status" value="1"/>
</dbReference>
<feature type="transmembrane region" description="Helical" evidence="7">
    <location>
        <begin position="192"/>
        <end position="215"/>
    </location>
</feature>
<dbReference type="SUPFAM" id="SSF161098">
    <property type="entry name" value="MetI-like"/>
    <property type="match status" value="1"/>
</dbReference>
<evidence type="ECO:0000256" key="5">
    <source>
        <dbReference type="ARBA" id="ARBA00022989"/>
    </source>
</evidence>
<dbReference type="InterPro" id="IPR000515">
    <property type="entry name" value="MetI-like"/>
</dbReference>